<reference evidence="1" key="1">
    <citation type="journal article" date="2022" name="bioRxiv">
        <title>Population genetic analysis of Ophidiomyces ophidiicola, the causative agent of snake fungal disease, indicates recent introductions to the USA.</title>
        <authorList>
            <person name="Ladner J.T."/>
            <person name="Palmer J.M."/>
            <person name="Ettinger C.L."/>
            <person name="Stajich J.E."/>
            <person name="Farrell T.M."/>
            <person name="Glorioso B.M."/>
            <person name="Lawson B."/>
            <person name="Price S.J."/>
            <person name="Stengle A.G."/>
            <person name="Grear D.A."/>
            <person name="Lorch J.M."/>
        </authorList>
    </citation>
    <scope>NUCLEOTIDE SEQUENCE</scope>
    <source>
        <strain evidence="1">NWHC 24266-5</strain>
    </source>
</reference>
<gene>
    <name evidence="1" type="ORF">LOY88_005177</name>
</gene>
<protein>
    <submittedName>
        <fullName evidence="1">Uncharacterized protein</fullName>
    </submittedName>
</protein>
<comment type="caution">
    <text evidence="1">The sequence shown here is derived from an EMBL/GenBank/DDBJ whole genome shotgun (WGS) entry which is preliminary data.</text>
</comment>
<name>A0ACB8URE8_9EURO</name>
<dbReference type="EMBL" id="JALBCA010000087">
    <property type="protein sequence ID" value="KAI2383612.1"/>
    <property type="molecule type" value="Genomic_DNA"/>
</dbReference>
<evidence type="ECO:0000313" key="1">
    <source>
        <dbReference type="EMBL" id="KAI2383612.1"/>
    </source>
</evidence>
<accession>A0ACB8URE8</accession>
<proteinExistence type="predicted"/>
<organism evidence="1">
    <name type="scientific">Ophidiomyces ophidiicola</name>
    <dbReference type="NCBI Taxonomy" id="1387563"/>
    <lineage>
        <taxon>Eukaryota</taxon>
        <taxon>Fungi</taxon>
        <taxon>Dikarya</taxon>
        <taxon>Ascomycota</taxon>
        <taxon>Pezizomycotina</taxon>
        <taxon>Eurotiomycetes</taxon>
        <taxon>Eurotiomycetidae</taxon>
        <taxon>Onygenales</taxon>
        <taxon>Onygenaceae</taxon>
        <taxon>Ophidiomyces</taxon>
    </lineage>
</organism>
<sequence length="432" mass="49565">MAKRAFQSLWRRSPLSRKQPTTFCGTGAEILPNTLVEEEVVPDFQANYYLPVNPGDIFNQRYEALAKLGWGGCSTVWLVRDLHRWNWQSERYLALKVGTCNFQNAKHATHEFDTECHITNTDSRHVGRGYVRTFVEQFEEKGPTGTHICFWIRAHERNSHSVPDTVSGPEISIGSSQGLYLKSDNILVGFEELSVLKDFAELQPSNPMPRKSKDGKTVYLSHNDFGTVRSYYILPKITDFGLAQRQKDATLLNRHPIQPDPYRAPEVILGAGWTYSVDIWNLGLLMWNFLESRNLFTLAVDDKGNYHPAAHIAEMIALFGPPPKELLEREREGLSWKWTPAAHNEEGKLCNTASEWYGGPFFDEHGEFLHKHLIPSELRLEDTVTCLGEKQKAEFLFFAKKMLQWLPGDRKTAKELIEDPWLSEESIKRENI</sequence>